<reference evidence="2" key="1">
    <citation type="submission" date="2019-12" db="EMBL/GenBank/DDBJ databases">
        <title>Genome sequencing and annotation of Brassica cretica.</title>
        <authorList>
            <person name="Studholme D.J."/>
            <person name="Sarris P.F."/>
        </authorList>
    </citation>
    <scope>NUCLEOTIDE SEQUENCE</scope>
    <source>
        <strain evidence="2">PFS-102/07</strain>
        <tissue evidence="2">Leaf</tissue>
    </source>
</reference>
<protein>
    <submittedName>
        <fullName evidence="2">Uncharacterized protein</fullName>
    </submittedName>
</protein>
<accession>A0A8S9MBF9</accession>
<evidence type="ECO:0000313" key="2">
    <source>
        <dbReference type="EMBL" id="KAF2615877.1"/>
    </source>
</evidence>
<name>A0A8S9MBF9_BRACR</name>
<proteinExistence type="predicted"/>
<feature type="compositionally biased region" description="Basic and acidic residues" evidence="1">
    <location>
        <begin position="1"/>
        <end position="10"/>
    </location>
</feature>
<dbReference type="EMBL" id="QGKY02000089">
    <property type="protein sequence ID" value="KAF2615877.1"/>
    <property type="molecule type" value="Genomic_DNA"/>
</dbReference>
<dbReference type="AlphaFoldDB" id="A0A8S9MBF9"/>
<comment type="caution">
    <text evidence="2">The sequence shown here is derived from an EMBL/GenBank/DDBJ whole genome shotgun (WGS) entry which is preliminary data.</text>
</comment>
<gene>
    <name evidence="2" type="ORF">F2Q70_00012063</name>
</gene>
<organism evidence="2">
    <name type="scientific">Brassica cretica</name>
    <name type="common">Mustard</name>
    <dbReference type="NCBI Taxonomy" id="69181"/>
    <lineage>
        <taxon>Eukaryota</taxon>
        <taxon>Viridiplantae</taxon>
        <taxon>Streptophyta</taxon>
        <taxon>Embryophyta</taxon>
        <taxon>Tracheophyta</taxon>
        <taxon>Spermatophyta</taxon>
        <taxon>Magnoliopsida</taxon>
        <taxon>eudicotyledons</taxon>
        <taxon>Gunneridae</taxon>
        <taxon>Pentapetalae</taxon>
        <taxon>rosids</taxon>
        <taxon>malvids</taxon>
        <taxon>Brassicales</taxon>
        <taxon>Brassicaceae</taxon>
        <taxon>Brassiceae</taxon>
        <taxon>Brassica</taxon>
    </lineage>
</organism>
<sequence length="73" mass="8432">MGSSKKEPADSRTICQDPFQGLPHQDPRNHIKELKDLVSRSQQNEVFEHHMLWGCIQLVQSTNVRISNQLRGH</sequence>
<feature type="region of interest" description="Disordered" evidence="1">
    <location>
        <begin position="1"/>
        <end position="27"/>
    </location>
</feature>
<evidence type="ECO:0000256" key="1">
    <source>
        <dbReference type="SAM" id="MobiDB-lite"/>
    </source>
</evidence>